<dbReference type="GO" id="GO:0032259">
    <property type="term" value="P:methylation"/>
    <property type="evidence" value="ECO:0007669"/>
    <property type="project" value="UniProtKB-KW"/>
</dbReference>
<evidence type="ECO:0000313" key="1">
    <source>
        <dbReference type="EMBL" id="MFD1928272.1"/>
    </source>
</evidence>
<dbReference type="EC" id="2.1.1.-" evidence="1"/>
<dbReference type="RefSeq" id="WP_381537552.1">
    <property type="nucleotide sequence ID" value="NZ_JBHUGI010000024.1"/>
</dbReference>
<dbReference type="PANTHER" id="PTHR36112:SF1">
    <property type="entry name" value="RIBOSOMAL RNA SMALL SUBUNIT METHYLTRANSFERASE J"/>
    <property type="match status" value="1"/>
</dbReference>
<dbReference type="InterPro" id="IPR007536">
    <property type="entry name" value="16SrRNA_methylTrfase_J"/>
</dbReference>
<dbReference type="InterPro" id="IPR029063">
    <property type="entry name" value="SAM-dependent_MTases_sf"/>
</dbReference>
<dbReference type="Gene3D" id="3.40.50.150">
    <property type="entry name" value="Vaccinia Virus protein VP39"/>
    <property type="match status" value="1"/>
</dbReference>
<dbReference type="EMBL" id="JBHUGI010000024">
    <property type="protein sequence ID" value="MFD1928272.1"/>
    <property type="molecule type" value="Genomic_DNA"/>
</dbReference>
<name>A0ABW4SI83_9BACL</name>
<dbReference type="Proteomes" id="UP001597218">
    <property type="component" value="Unassembled WGS sequence"/>
</dbReference>
<reference evidence="2" key="1">
    <citation type="journal article" date="2019" name="Int. J. Syst. Evol. Microbiol.">
        <title>The Global Catalogue of Microorganisms (GCM) 10K type strain sequencing project: providing services to taxonomists for standard genome sequencing and annotation.</title>
        <authorList>
            <consortium name="The Broad Institute Genomics Platform"/>
            <consortium name="The Broad Institute Genome Sequencing Center for Infectious Disease"/>
            <person name="Wu L."/>
            <person name="Ma J."/>
        </authorList>
    </citation>
    <scope>NUCLEOTIDE SEQUENCE [LARGE SCALE GENOMIC DNA]</scope>
    <source>
        <strain evidence="2">CGMCC 4.7177</strain>
    </source>
</reference>
<keyword evidence="1" id="KW-0489">Methyltransferase</keyword>
<dbReference type="SUPFAM" id="SSF53335">
    <property type="entry name" value="S-adenosyl-L-methionine-dependent methyltransferases"/>
    <property type="match status" value="1"/>
</dbReference>
<protein>
    <submittedName>
        <fullName evidence="1">Class I SAM-dependent methyltransferase</fullName>
        <ecNumber evidence="1">2.1.1.-</ecNumber>
    </submittedName>
</protein>
<keyword evidence="1" id="KW-0808">Transferase</keyword>
<sequence length="259" mass="29318">MKTVITTSGRPDNQTSLLANEAATVLGYEIIERNKLSIKNIQKINNANCIIAGKDRFELYRIGMEKPFFFHPNSAAFRMKRLINGEKDPLIEATQLKSGMSFLDCTLGLASDSIIASYIVGELGDVTGIELDRDIAFITMKGLLSFPSDSNKLIDAMLGVHVVQDNAIDYLKKQSDSSWDIVYIDPMFSEPINESSNFTPLRQVGAKNSLTEEWVEHAFRVCKERVVIKDRFDSPIFEKFGFKRYNRPNTKFHFASLEK</sequence>
<dbReference type="Pfam" id="PF04445">
    <property type="entry name" value="SAM_MT"/>
    <property type="match status" value="1"/>
</dbReference>
<evidence type="ECO:0000313" key="2">
    <source>
        <dbReference type="Proteomes" id="UP001597218"/>
    </source>
</evidence>
<organism evidence="1 2">
    <name type="scientific">Sporosarcina siberiensis</name>
    <dbReference type="NCBI Taxonomy" id="1365606"/>
    <lineage>
        <taxon>Bacteria</taxon>
        <taxon>Bacillati</taxon>
        <taxon>Bacillota</taxon>
        <taxon>Bacilli</taxon>
        <taxon>Bacillales</taxon>
        <taxon>Caryophanaceae</taxon>
        <taxon>Sporosarcina</taxon>
    </lineage>
</organism>
<dbReference type="GO" id="GO:0008168">
    <property type="term" value="F:methyltransferase activity"/>
    <property type="evidence" value="ECO:0007669"/>
    <property type="project" value="UniProtKB-KW"/>
</dbReference>
<comment type="caution">
    <text evidence="1">The sequence shown here is derived from an EMBL/GenBank/DDBJ whole genome shotgun (WGS) entry which is preliminary data.</text>
</comment>
<gene>
    <name evidence="1" type="ORF">ACFSFY_09390</name>
</gene>
<dbReference type="PANTHER" id="PTHR36112">
    <property type="entry name" value="RIBOSOMAL RNA SMALL SUBUNIT METHYLTRANSFERASE J"/>
    <property type="match status" value="1"/>
</dbReference>
<accession>A0ABW4SI83</accession>
<proteinExistence type="predicted"/>
<keyword evidence="2" id="KW-1185">Reference proteome</keyword>